<proteinExistence type="predicted"/>
<reference evidence="4 5" key="1">
    <citation type="submission" date="2017-12" db="EMBL/GenBank/DDBJ databases">
        <title>Comparative genomics of Botrytis spp.</title>
        <authorList>
            <person name="Valero-Jimenez C.A."/>
            <person name="Tapia P."/>
            <person name="Veloso J."/>
            <person name="Silva-Moreno E."/>
            <person name="Staats M."/>
            <person name="Valdes J.H."/>
            <person name="Van Kan J.A.L."/>
        </authorList>
    </citation>
    <scope>NUCLEOTIDE SEQUENCE [LARGE SCALE GENOMIC DNA]</scope>
    <source>
        <strain evidence="4 5">MUCL11595</strain>
    </source>
</reference>
<dbReference type="InterPro" id="IPR013083">
    <property type="entry name" value="Znf_RING/FYVE/PHD"/>
</dbReference>
<evidence type="ECO:0000313" key="5">
    <source>
        <dbReference type="Proteomes" id="UP000297527"/>
    </source>
</evidence>
<feature type="domain" description="RING-type" evidence="3">
    <location>
        <begin position="319"/>
        <end position="366"/>
    </location>
</feature>
<dbReference type="AlphaFoldDB" id="A0A4Z1IU00"/>
<feature type="coiled-coil region" evidence="2">
    <location>
        <begin position="157"/>
        <end position="272"/>
    </location>
</feature>
<sequence>MARWDAREAFSIDPKATPSFNCVGIAISMNRRCQNPIGKPRRITAAELLDKLSALPISGQGYNERGLKAKIKELLDEVLCGKHKDGGGHSQVEKVGKEWWRKVEMAQEAMRLNGGQQSAQMIQQRREYRPVADVEPAAAEWALQRLELNPMRIADQIQVLEERLARDEAERAELMMRVEERRRLYERIQEEQRREREREKREAAMRRREEEERRREFERIQRERQRQANRIRDEREEMVRMDREFALRLAREEVEEEELIRQEEEAQEAQQQRAARTALRRLENRRQAQVPVPYLFAVPQLFRPRPIQSGVQRKPLGDCYSCLEPIRRSEDAEWCRAECGQNICNGCLQEWMRNQVGRELRCGVCRAVWKFEDA</sequence>
<dbReference type="InterPro" id="IPR001841">
    <property type="entry name" value="Znf_RING"/>
</dbReference>
<evidence type="ECO:0000313" key="4">
    <source>
        <dbReference type="EMBL" id="TGO64825.1"/>
    </source>
</evidence>
<dbReference type="OrthoDB" id="2122982at2759"/>
<dbReference type="SUPFAM" id="SSF57850">
    <property type="entry name" value="RING/U-box"/>
    <property type="match status" value="1"/>
</dbReference>
<comment type="caution">
    <text evidence="4">The sequence shown here is derived from an EMBL/GenBank/DDBJ whole genome shotgun (WGS) entry which is preliminary data.</text>
</comment>
<dbReference type="EMBL" id="PQXN01000005">
    <property type="protein sequence ID" value="TGO64825.1"/>
    <property type="molecule type" value="Genomic_DNA"/>
</dbReference>
<accession>A0A4Z1IU00</accession>
<evidence type="ECO:0000259" key="3">
    <source>
        <dbReference type="PROSITE" id="PS50089"/>
    </source>
</evidence>
<keyword evidence="1" id="KW-0479">Metal-binding</keyword>
<name>A0A4Z1IU00_9HELO</name>
<organism evidence="4 5">
    <name type="scientific">Botryotinia convoluta</name>
    <dbReference type="NCBI Taxonomy" id="54673"/>
    <lineage>
        <taxon>Eukaryota</taxon>
        <taxon>Fungi</taxon>
        <taxon>Dikarya</taxon>
        <taxon>Ascomycota</taxon>
        <taxon>Pezizomycotina</taxon>
        <taxon>Leotiomycetes</taxon>
        <taxon>Helotiales</taxon>
        <taxon>Sclerotiniaceae</taxon>
        <taxon>Botryotinia</taxon>
    </lineage>
</organism>
<keyword evidence="5" id="KW-1185">Reference proteome</keyword>
<keyword evidence="2" id="KW-0175">Coiled coil</keyword>
<evidence type="ECO:0000256" key="2">
    <source>
        <dbReference type="SAM" id="Coils"/>
    </source>
</evidence>
<keyword evidence="1" id="KW-0862">Zinc</keyword>
<dbReference type="Gene3D" id="3.30.40.10">
    <property type="entry name" value="Zinc/RING finger domain, C3HC4 (zinc finger)"/>
    <property type="match status" value="1"/>
</dbReference>
<dbReference type="Proteomes" id="UP000297527">
    <property type="component" value="Unassembled WGS sequence"/>
</dbReference>
<dbReference type="GO" id="GO:0008270">
    <property type="term" value="F:zinc ion binding"/>
    <property type="evidence" value="ECO:0007669"/>
    <property type="project" value="UniProtKB-KW"/>
</dbReference>
<gene>
    <name evidence="4" type="ORF">BCON_0005g00220</name>
</gene>
<keyword evidence="1" id="KW-0863">Zinc-finger</keyword>
<protein>
    <recommendedName>
        <fullName evidence="3">RING-type domain-containing protein</fullName>
    </recommendedName>
</protein>
<dbReference type="PROSITE" id="PS50089">
    <property type="entry name" value="ZF_RING_2"/>
    <property type="match status" value="1"/>
</dbReference>
<evidence type="ECO:0000256" key="1">
    <source>
        <dbReference type="PROSITE-ProRule" id="PRU00175"/>
    </source>
</evidence>